<protein>
    <submittedName>
        <fullName evidence="2">Uncharacterized protein</fullName>
    </submittedName>
</protein>
<organism evidence="2 3">
    <name type="scientific">Tothia fuscella</name>
    <dbReference type="NCBI Taxonomy" id="1048955"/>
    <lineage>
        <taxon>Eukaryota</taxon>
        <taxon>Fungi</taxon>
        <taxon>Dikarya</taxon>
        <taxon>Ascomycota</taxon>
        <taxon>Pezizomycotina</taxon>
        <taxon>Dothideomycetes</taxon>
        <taxon>Pleosporomycetidae</taxon>
        <taxon>Venturiales</taxon>
        <taxon>Cylindrosympodiaceae</taxon>
        <taxon>Tothia</taxon>
    </lineage>
</organism>
<accession>A0A9P4U5N9</accession>
<dbReference type="EMBL" id="MU007009">
    <property type="protein sequence ID" value="KAF2437182.1"/>
    <property type="molecule type" value="Genomic_DNA"/>
</dbReference>
<gene>
    <name evidence="2" type="ORF">EJ08DRAFT_691483</name>
</gene>
<dbReference type="Proteomes" id="UP000800235">
    <property type="component" value="Unassembled WGS sequence"/>
</dbReference>
<keyword evidence="3" id="KW-1185">Reference proteome</keyword>
<sequence length="319" mass="35177">MAPLYYPATERLQESVPIRYDPALITQDVKIAFGSAPDIQIFNNALNAQHLIQWSQTIEDYVETFIDDHPNSPQPLAIVSVYMTDTTNDSRTALAMVLNWLSKHPTEGYSKQYQKQSQLKVADVQAFMQVPVAQLDILISVHVAILSLRLKNHLGHQRHIRKAVFDKIRKDVLTPQGIIALWNIFTNPACSDDGLVDHIVHTTLDHMPAGTITPDEGKAINAAIATVPALEAKFYSIAESKEEGKVKAEEIKAAKAQVGAEKYQARQAGYLAAAKDGAKALKEHQIAGVFASSSAPAFSWKESKQKGKGKGKKKQVEEE</sequence>
<feature type="region of interest" description="Disordered" evidence="1">
    <location>
        <begin position="299"/>
        <end position="319"/>
    </location>
</feature>
<comment type="caution">
    <text evidence="2">The sequence shown here is derived from an EMBL/GenBank/DDBJ whole genome shotgun (WGS) entry which is preliminary data.</text>
</comment>
<evidence type="ECO:0000256" key="1">
    <source>
        <dbReference type="SAM" id="MobiDB-lite"/>
    </source>
</evidence>
<reference evidence="2" key="1">
    <citation type="journal article" date="2020" name="Stud. Mycol.">
        <title>101 Dothideomycetes genomes: a test case for predicting lifestyles and emergence of pathogens.</title>
        <authorList>
            <person name="Haridas S."/>
            <person name="Albert R."/>
            <person name="Binder M."/>
            <person name="Bloem J."/>
            <person name="Labutti K."/>
            <person name="Salamov A."/>
            <person name="Andreopoulos B."/>
            <person name="Baker S."/>
            <person name="Barry K."/>
            <person name="Bills G."/>
            <person name="Bluhm B."/>
            <person name="Cannon C."/>
            <person name="Castanera R."/>
            <person name="Culley D."/>
            <person name="Daum C."/>
            <person name="Ezra D."/>
            <person name="Gonzalez J."/>
            <person name="Henrissat B."/>
            <person name="Kuo A."/>
            <person name="Liang C."/>
            <person name="Lipzen A."/>
            <person name="Lutzoni F."/>
            <person name="Magnuson J."/>
            <person name="Mondo S."/>
            <person name="Nolan M."/>
            <person name="Ohm R."/>
            <person name="Pangilinan J."/>
            <person name="Park H.-J."/>
            <person name="Ramirez L."/>
            <person name="Alfaro M."/>
            <person name="Sun H."/>
            <person name="Tritt A."/>
            <person name="Yoshinaga Y."/>
            <person name="Zwiers L.-H."/>
            <person name="Turgeon B."/>
            <person name="Goodwin S."/>
            <person name="Spatafora J."/>
            <person name="Crous P."/>
            <person name="Grigoriev I."/>
        </authorList>
    </citation>
    <scope>NUCLEOTIDE SEQUENCE</scope>
    <source>
        <strain evidence="2">CBS 130266</strain>
    </source>
</reference>
<dbReference type="AlphaFoldDB" id="A0A9P4U5N9"/>
<evidence type="ECO:0000313" key="2">
    <source>
        <dbReference type="EMBL" id="KAF2437182.1"/>
    </source>
</evidence>
<evidence type="ECO:0000313" key="3">
    <source>
        <dbReference type="Proteomes" id="UP000800235"/>
    </source>
</evidence>
<proteinExistence type="predicted"/>
<name>A0A9P4U5N9_9PEZI</name>